<dbReference type="Proteomes" id="UP000218702">
    <property type="component" value="Chromosome"/>
</dbReference>
<dbReference type="EMBL" id="AP018316">
    <property type="protein sequence ID" value="BAZ85114.1"/>
    <property type="molecule type" value="Genomic_DNA"/>
</dbReference>
<name>A0A1Z4V100_9CYAN</name>
<dbReference type="RefSeq" id="WP_269076503.1">
    <property type="nucleotide sequence ID" value="NZ_AP018316.1"/>
</dbReference>
<reference evidence="2 3" key="1">
    <citation type="submission" date="2017-06" db="EMBL/GenBank/DDBJ databases">
        <title>Genome sequencing of cyanobaciteial culture collection at National Institute for Environmental Studies (NIES).</title>
        <authorList>
            <person name="Hirose Y."/>
            <person name="Shimura Y."/>
            <person name="Fujisawa T."/>
            <person name="Nakamura Y."/>
            <person name="Kawachi M."/>
        </authorList>
    </citation>
    <scope>NUCLEOTIDE SEQUENCE [LARGE SCALE GENOMIC DNA]</scope>
    <source>
        <strain evidence="2 3">NIES-806</strain>
    </source>
</reference>
<sequence>MIFCQDNLDAFPLVAARQSAAELTTDLQQVLQGLIDTVAI</sequence>
<organism evidence="2 3">
    <name type="scientific">Dolichospermum compactum NIES-806</name>
    <dbReference type="NCBI Taxonomy" id="1973481"/>
    <lineage>
        <taxon>Bacteria</taxon>
        <taxon>Bacillati</taxon>
        <taxon>Cyanobacteriota</taxon>
        <taxon>Cyanophyceae</taxon>
        <taxon>Nostocales</taxon>
        <taxon>Aphanizomenonaceae</taxon>
        <taxon>Dolichospermum</taxon>
        <taxon>Dolichospermum compactum</taxon>
    </lineage>
</organism>
<accession>A0A1Z4V100</accession>
<evidence type="ECO:0000313" key="3">
    <source>
        <dbReference type="Proteomes" id="UP000218702"/>
    </source>
</evidence>
<dbReference type="KEGG" id="dcm:NIES806_13020"/>
<keyword evidence="3" id="KW-1185">Reference proteome</keyword>
<evidence type="ECO:0000313" key="1">
    <source>
        <dbReference type="EMBL" id="BAZ85102.1"/>
    </source>
</evidence>
<dbReference type="AlphaFoldDB" id="A0A1Z4V100"/>
<dbReference type="KEGG" id="dcm:NIES806_13140"/>
<evidence type="ECO:0000313" key="2">
    <source>
        <dbReference type="EMBL" id="BAZ85114.1"/>
    </source>
</evidence>
<proteinExistence type="predicted"/>
<protein>
    <submittedName>
        <fullName evidence="2">Uncharacterized protein</fullName>
    </submittedName>
</protein>
<gene>
    <name evidence="1" type="ORF">NIES806_13020</name>
    <name evidence="2" type="ORF">NIES806_13140</name>
</gene>
<dbReference type="EMBL" id="AP018316">
    <property type="protein sequence ID" value="BAZ85102.1"/>
    <property type="molecule type" value="Genomic_DNA"/>
</dbReference>